<dbReference type="AlphaFoldDB" id="A0A840XHB7"/>
<gene>
    <name evidence="3" type="ORF">BJ959_001202</name>
</gene>
<feature type="region of interest" description="Disordered" evidence="1">
    <location>
        <begin position="1"/>
        <end position="20"/>
    </location>
</feature>
<dbReference type="OrthoDB" id="3261033at2"/>
<sequence length="146" mass="14791">MTDSPAPKPRARTAAAPAAAPEPVAAAPASAAPQTLAIDVSAVPGFFRALIDFRFVTFVTRRIAGFIYAILLVSIVLAGLVAFFGIVVTGVGQMLGGQPVSGVLTVLGGIVLAPIGTLVAVVLARMIVEVNVALVAIAENTAAMRK</sequence>
<proteinExistence type="predicted"/>
<dbReference type="InterPro" id="IPR025557">
    <property type="entry name" value="DUF4282"/>
</dbReference>
<keyword evidence="2" id="KW-0812">Transmembrane</keyword>
<feature type="transmembrane region" description="Helical" evidence="2">
    <location>
        <begin position="100"/>
        <end position="124"/>
    </location>
</feature>
<dbReference type="RefSeq" id="WP_153983001.1">
    <property type="nucleotide sequence ID" value="NZ_BAAANZ010000006.1"/>
</dbReference>
<keyword evidence="2" id="KW-0472">Membrane</keyword>
<name>A0A840XHB7_9MICO</name>
<evidence type="ECO:0000313" key="3">
    <source>
        <dbReference type="EMBL" id="MBB5617706.1"/>
    </source>
</evidence>
<keyword evidence="4" id="KW-1185">Reference proteome</keyword>
<evidence type="ECO:0000256" key="2">
    <source>
        <dbReference type="SAM" id="Phobius"/>
    </source>
</evidence>
<feature type="transmembrane region" description="Helical" evidence="2">
    <location>
        <begin position="63"/>
        <end position="88"/>
    </location>
</feature>
<evidence type="ECO:0000256" key="1">
    <source>
        <dbReference type="SAM" id="MobiDB-lite"/>
    </source>
</evidence>
<dbReference type="Proteomes" id="UP000552883">
    <property type="component" value="Unassembled WGS sequence"/>
</dbReference>
<evidence type="ECO:0000313" key="4">
    <source>
        <dbReference type="Proteomes" id="UP000552883"/>
    </source>
</evidence>
<protein>
    <submittedName>
        <fullName evidence="3">TM2 domain-containing membrane protein YozV</fullName>
    </submittedName>
</protein>
<organism evidence="3 4">
    <name type="scientific">Microcella frigidaquae</name>
    <dbReference type="NCBI Taxonomy" id="424758"/>
    <lineage>
        <taxon>Bacteria</taxon>
        <taxon>Bacillati</taxon>
        <taxon>Actinomycetota</taxon>
        <taxon>Actinomycetes</taxon>
        <taxon>Micrococcales</taxon>
        <taxon>Microbacteriaceae</taxon>
        <taxon>Microcella</taxon>
    </lineage>
</organism>
<comment type="caution">
    <text evidence="3">The sequence shown here is derived from an EMBL/GenBank/DDBJ whole genome shotgun (WGS) entry which is preliminary data.</text>
</comment>
<dbReference type="Pfam" id="PF14110">
    <property type="entry name" value="DUF4282"/>
    <property type="match status" value="1"/>
</dbReference>
<reference evidence="3 4" key="1">
    <citation type="submission" date="2020-08" db="EMBL/GenBank/DDBJ databases">
        <title>Sequencing the genomes of 1000 actinobacteria strains.</title>
        <authorList>
            <person name="Klenk H.-P."/>
        </authorList>
    </citation>
    <scope>NUCLEOTIDE SEQUENCE [LARGE SCALE GENOMIC DNA]</scope>
    <source>
        <strain evidence="3 4">DSM 23889</strain>
    </source>
</reference>
<keyword evidence="2" id="KW-1133">Transmembrane helix</keyword>
<accession>A0A840XHB7</accession>
<dbReference type="EMBL" id="JACHBS010000001">
    <property type="protein sequence ID" value="MBB5617706.1"/>
    <property type="molecule type" value="Genomic_DNA"/>
</dbReference>